<dbReference type="AlphaFoldDB" id="A0A4V5NJ65"/>
<dbReference type="EMBL" id="NAJQ01000167">
    <property type="protein sequence ID" value="TKA76309.1"/>
    <property type="molecule type" value="Genomic_DNA"/>
</dbReference>
<accession>A0A4V5NJ65</accession>
<comment type="caution">
    <text evidence="1">The sequence shown here is derived from an EMBL/GenBank/DDBJ whole genome shotgun (WGS) entry which is preliminary data.</text>
</comment>
<proteinExistence type="predicted"/>
<organism evidence="1 2">
    <name type="scientific">Friedmanniomyces simplex</name>
    <dbReference type="NCBI Taxonomy" id="329884"/>
    <lineage>
        <taxon>Eukaryota</taxon>
        <taxon>Fungi</taxon>
        <taxon>Dikarya</taxon>
        <taxon>Ascomycota</taxon>
        <taxon>Pezizomycotina</taxon>
        <taxon>Dothideomycetes</taxon>
        <taxon>Dothideomycetidae</taxon>
        <taxon>Mycosphaerellales</taxon>
        <taxon>Teratosphaeriaceae</taxon>
        <taxon>Friedmanniomyces</taxon>
    </lineage>
</organism>
<evidence type="ECO:0000313" key="1">
    <source>
        <dbReference type="EMBL" id="TKA76309.1"/>
    </source>
</evidence>
<dbReference type="Proteomes" id="UP000309340">
    <property type="component" value="Unassembled WGS sequence"/>
</dbReference>
<dbReference type="OrthoDB" id="5314997at2759"/>
<keyword evidence="2" id="KW-1185">Reference proteome</keyword>
<gene>
    <name evidence="1" type="ORF">B0A55_04199</name>
</gene>
<name>A0A4V5NJ65_9PEZI</name>
<reference evidence="1 2" key="1">
    <citation type="submission" date="2017-03" db="EMBL/GenBank/DDBJ databases">
        <title>Genomes of endolithic fungi from Antarctica.</title>
        <authorList>
            <person name="Coleine C."/>
            <person name="Masonjones S."/>
            <person name="Stajich J.E."/>
        </authorList>
    </citation>
    <scope>NUCLEOTIDE SEQUENCE [LARGE SCALE GENOMIC DNA]</scope>
    <source>
        <strain evidence="1 2">CCFEE 5184</strain>
    </source>
</reference>
<sequence length="230" mass="25954">MAPNDDSDGAGRTFDLFGLPLELREAIYDGVLADEEVTVNKGPKVAVSVRHAMPANLALVSHRFSEEFKKRELNVRIVLKDTEALNRGEHIEMPAFPRTFASLEMHVTLALIDARNHLCDSLTYCEVMTEFNFHRTTAKTTLEKLPHVRALSIHIYLPYSSQRADALRCALVHRGVFTDLKYLTDITIHQCPEHDHFWNPSEESAVVARWSAGTKQSERTDLAKGSVEVK</sequence>
<protein>
    <submittedName>
        <fullName evidence="1">Uncharacterized protein</fullName>
    </submittedName>
</protein>
<evidence type="ECO:0000313" key="2">
    <source>
        <dbReference type="Proteomes" id="UP000309340"/>
    </source>
</evidence>